<reference evidence="2 3" key="1">
    <citation type="submission" date="2019-12" db="EMBL/GenBank/DDBJ databases">
        <title>Genomic-based taxomic classification of the family Erythrobacteraceae.</title>
        <authorList>
            <person name="Xu L."/>
        </authorList>
    </citation>
    <scope>NUCLEOTIDE SEQUENCE [LARGE SCALE GENOMIC DNA]</scope>
    <source>
        <strain evidence="2 3">DSM 16225</strain>
    </source>
</reference>
<dbReference type="Proteomes" id="UP000444185">
    <property type="component" value="Unassembled WGS sequence"/>
</dbReference>
<keyword evidence="3" id="KW-1185">Reference proteome</keyword>
<name>A0A844Y4B5_9SPHN</name>
<gene>
    <name evidence="2" type="ORF">GRI42_13115</name>
</gene>
<keyword evidence="1" id="KW-0812">Transmembrane</keyword>
<sequence>MNWAKPLLVVAALYNIVIGAGSLFGPGAPVETRVVGLLVLCFGIVYAVVSRDVERFRPVLWAGVLGKLGVVALMGPEVASGVQPPAVGWILAGDALFMLAFLAILLGKGRYSTA</sequence>
<proteinExistence type="predicted"/>
<comment type="caution">
    <text evidence="2">The sequence shown here is derived from an EMBL/GenBank/DDBJ whole genome shotgun (WGS) entry which is preliminary data.</text>
</comment>
<dbReference type="AlphaFoldDB" id="A0A844Y4B5"/>
<keyword evidence="1" id="KW-0472">Membrane</keyword>
<feature type="transmembrane region" description="Helical" evidence="1">
    <location>
        <begin position="86"/>
        <end position="106"/>
    </location>
</feature>
<evidence type="ECO:0000313" key="2">
    <source>
        <dbReference type="EMBL" id="MXO52247.1"/>
    </source>
</evidence>
<feature type="transmembrane region" description="Helical" evidence="1">
    <location>
        <begin position="7"/>
        <end position="24"/>
    </location>
</feature>
<accession>A0A844Y4B5</accession>
<dbReference type="RefSeq" id="WP_160608905.1">
    <property type="nucleotide sequence ID" value="NZ_WTYF01000004.1"/>
</dbReference>
<protein>
    <submittedName>
        <fullName evidence="2">Uncharacterized protein</fullName>
    </submittedName>
</protein>
<organism evidence="2 3">
    <name type="scientific">Qipengyuania gaetbuli</name>
    <dbReference type="NCBI Taxonomy" id="266952"/>
    <lineage>
        <taxon>Bacteria</taxon>
        <taxon>Pseudomonadati</taxon>
        <taxon>Pseudomonadota</taxon>
        <taxon>Alphaproteobacteria</taxon>
        <taxon>Sphingomonadales</taxon>
        <taxon>Erythrobacteraceae</taxon>
        <taxon>Qipengyuania</taxon>
    </lineage>
</organism>
<feature type="transmembrane region" description="Helical" evidence="1">
    <location>
        <begin position="56"/>
        <end position="74"/>
    </location>
</feature>
<evidence type="ECO:0000256" key="1">
    <source>
        <dbReference type="SAM" id="Phobius"/>
    </source>
</evidence>
<evidence type="ECO:0000313" key="3">
    <source>
        <dbReference type="Proteomes" id="UP000444185"/>
    </source>
</evidence>
<keyword evidence="1" id="KW-1133">Transmembrane helix</keyword>
<dbReference type="EMBL" id="WTYF01000004">
    <property type="protein sequence ID" value="MXO52247.1"/>
    <property type="molecule type" value="Genomic_DNA"/>
</dbReference>
<feature type="transmembrane region" description="Helical" evidence="1">
    <location>
        <begin position="30"/>
        <end position="49"/>
    </location>
</feature>
<dbReference type="OrthoDB" id="7619493at2"/>